<keyword evidence="3" id="KW-0808">Transferase</keyword>
<organism evidence="3 4">
    <name type="scientific">Arthroderma otae (strain ATCC MYA-4605 / CBS 113480)</name>
    <name type="common">Microsporum canis</name>
    <dbReference type="NCBI Taxonomy" id="554155"/>
    <lineage>
        <taxon>Eukaryota</taxon>
        <taxon>Fungi</taxon>
        <taxon>Dikarya</taxon>
        <taxon>Ascomycota</taxon>
        <taxon>Pezizomycotina</taxon>
        <taxon>Eurotiomycetes</taxon>
        <taxon>Eurotiomycetidae</taxon>
        <taxon>Onygenales</taxon>
        <taxon>Arthrodermataceae</taxon>
        <taxon>Microsporum</taxon>
    </lineage>
</organism>
<keyword evidence="2" id="KW-1133">Transmembrane helix</keyword>
<reference evidence="4" key="1">
    <citation type="journal article" date="2012" name="MBio">
        <title>Comparative genome analysis of Trichophyton rubrum and related dermatophytes reveals candidate genes involved in infection.</title>
        <authorList>
            <person name="Martinez D.A."/>
            <person name="Oliver B.G."/>
            <person name="Graeser Y."/>
            <person name="Goldberg J.M."/>
            <person name="Li W."/>
            <person name="Martinez-Rossi N.M."/>
            <person name="Monod M."/>
            <person name="Shelest E."/>
            <person name="Barton R.C."/>
            <person name="Birch E."/>
            <person name="Brakhage A.A."/>
            <person name="Chen Z."/>
            <person name="Gurr S.J."/>
            <person name="Heiman D."/>
            <person name="Heitman J."/>
            <person name="Kosti I."/>
            <person name="Rossi A."/>
            <person name="Saif S."/>
            <person name="Samalova M."/>
            <person name="Saunders C.W."/>
            <person name="Shea T."/>
            <person name="Summerbell R.C."/>
            <person name="Xu J."/>
            <person name="Young S."/>
            <person name="Zeng Q."/>
            <person name="Birren B.W."/>
            <person name="Cuomo C.A."/>
            <person name="White T.C."/>
        </authorList>
    </citation>
    <scope>NUCLEOTIDE SEQUENCE [LARGE SCALE GENOMIC DNA]</scope>
    <source>
        <strain evidence="4">ATCC MYA-4605 / CBS 113480</strain>
    </source>
</reference>
<dbReference type="PANTHER" id="PTHR12303:SF13">
    <property type="match status" value="1"/>
</dbReference>
<dbReference type="VEuPathDB" id="FungiDB:MCYG_00160"/>
<dbReference type="eggNOG" id="KOG2798">
    <property type="taxonomic scope" value="Eukaryota"/>
</dbReference>
<dbReference type="SMART" id="SM01296">
    <property type="entry name" value="N2227"/>
    <property type="match status" value="1"/>
</dbReference>
<feature type="compositionally biased region" description="Basic and acidic residues" evidence="1">
    <location>
        <begin position="196"/>
        <end position="214"/>
    </location>
</feature>
<dbReference type="STRING" id="554155.C5FBT8"/>
<name>C5FBT8_ARTOC</name>
<dbReference type="SUPFAM" id="SSF53335">
    <property type="entry name" value="S-adenosyl-L-methionine-dependent methyltransferases"/>
    <property type="match status" value="1"/>
</dbReference>
<dbReference type="EMBL" id="DS995701">
    <property type="protein sequence ID" value="EEQ27272.1"/>
    <property type="molecule type" value="Genomic_DNA"/>
</dbReference>
<dbReference type="InterPro" id="IPR012901">
    <property type="entry name" value="CARME"/>
</dbReference>
<gene>
    <name evidence="3" type="ORF">MCYG_00160</name>
</gene>
<dbReference type="HOGENOM" id="CLU_030612_2_0_1"/>
<protein>
    <submittedName>
        <fullName evidence="3">Methyltransferase</fullName>
    </submittedName>
</protein>
<proteinExistence type="predicted"/>
<evidence type="ECO:0000313" key="3">
    <source>
        <dbReference type="EMBL" id="EEQ27272.1"/>
    </source>
</evidence>
<keyword evidence="2" id="KW-0472">Membrane</keyword>
<evidence type="ECO:0000313" key="4">
    <source>
        <dbReference type="Proteomes" id="UP000002035"/>
    </source>
</evidence>
<keyword evidence="3" id="KW-0489">Methyltransferase</keyword>
<dbReference type="InterPro" id="IPR029063">
    <property type="entry name" value="SAM-dependent_MTases_sf"/>
</dbReference>
<dbReference type="Gene3D" id="3.40.50.150">
    <property type="entry name" value="Vaccinia Virus protein VP39"/>
    <property type="match status" value="1"/>
</dbReference>
<dbReference type="GO" id="GO:0008757">
    <property type="term" value="F:S-adenosylmethionine-dependent methyltransferase activity"/>
    <property type="evidence" value="ECO:0007669"/>
    <property type="project" value="InterPro"/>
</dbReference>
<feature type="transmembrane region" description="Helical" evidence="2">
    <location>
        <begin position="104"/>
        <end position="125"/>
    </location>
</feature>
<evidence type="ECO:0000256" key="2">
    <source>
        <dbReference type="SAM" id="Phobius"/>
    </source>
</evidence>
<keyword evidence="2" id="KW-0812">Transmembrane</keyword>
<feature type="region of interest" description="Disordered" evidence="1">
    <location>
        <begin position="180"/>
        <end position="214"/>
    </location>
</feature>
<dbReference type="Pfam" id="PF07942">
    <property type="entry name" value="CARME"/>
    <property type="match status" value="1"/>
</dbReference>
<dbReference type="AlphaFoldDB" id="C5FBT8"/>
<dbReference type="Proteomes" id="UP000002035">
    <property type="component" value="Unassembled WGS sequence"/>
</dbReference>
<dbReference type="OrthoDB" id="978at2759"/>
<keyword evidence="4" id="KW-1185">Reference proteome</keyword>
<dbReference type="PANTHER" id="PTHR12303">
    <property type="entry name" value="CARNOSINE N-METHYLTRANSFERASE"/>
    <property type="match status" value="1"/>
</dbReference>
<sequence>MRFASNRGCWGGWQSAFSEHYAERRQSSKERSKSLHDGKSLAPKSVFETVTQETEEPIRTEQASEPFIFTPSRSVYLLRTVDTYLLLPGSLVSDNDFDTTMTRFYALISLALSIIFGLALVSIIGDAADPTTRSIILPSSYKIPGFIAIASSLKSYLPANHIFVPLLRASLPRSHQGPAVRSATIIGSTNANEAESGEKSKNRRQLEEESRLRDRLKRDNRKWDSSHPRYRLLTAMHGFARYKDRNLAELERWSALYSNTPKRHRTFIESIVGYTSKLSKVKGLFAENDNLAQDILNHALEFYQIERIELEQFIKEAESGGITADKTSTSQAMKHFVRDWSKEGLFERKAAFPCVLEALNNYTVHSNNPPLRVLLPGSGLGRLAHDISNLGGFEVTSNEWSSYMNIAYRYVEAMRNTNSTTFYPFIDWWSHQASTTDLLRPVQFPDALPFHTNRQSESSLLHIEGDFTTMHNGLPTAETKYDVVITLFFIDTARNLMSYFETIHNSLNDGGTWINFGPLLYGSAPFLQLSLDEIIDVCEHMGFEFLDTSSKCGDITLDGKKVRSKTVPYGLSERSLSQNAYKAQFWVARKVKGSVSPLP</sequence>
<accession>C5FBT8</accession>
<evidence type="ECO:0000256" key="1">
    <source>
        <dbReference type="SAM" id="MobiDB-lite"/>
    </source>
</evidence>
<dbReference type="GO" id="GO:0032259">
    <property type="term" value="P:methylation"/>
    <property type="evidence" value="ECO:0007669"/>
    <property type="project" value="UniProtKB-KW"/>
</dbReference>
<dbReference type="OMA" id="NGHITEK"/>
<dbReference type="RefSeq" id="XP_002850056.1">
    <property type="nucleotide sequence ID" value="XM_002850010.1"/>
</dbReference>
<dbReference type="GeneID" id="9230186"/>